<dbReference type="GO" id="GO:0019843">
    <property type="term" value="F:rRNA binding"/>
    <property type="evidence" value="ECO:0007669"/>
    <property type="project" value="UniProtKB-UniRule"/>
</dbReference>
<dbReference type="HAMAP" id="MF_01331_B">
    <property type="entry name" value="Ribosomal_uL22_B"/>
    <property type="match status" value="1"/>
</dbReference>
<dbReference type="PANTHER" id="PTHR13501:SF8">
    <property type="entry name" value="LARGE RIBOSOMAL SUBUNIT PROTEIN UL22M"/>
    <property type="match status" value="1"/>
</dbReference>
<evidence type="ECO:0000256" key="2">
    <source>
        <dbReference type="ARBA" id="ARBA00022730"/>
    </source>
</evidence>
<dbReference type="InterPro" id="IPR036394">
    <property type="entry name" value="Ribosomal_uL22_sf"/>
</dbReference>
<evidence type="ECO:0000256" key="1">
    <source>
        <dbReference type="ARBA" id="ARBA00009451"/>
    </source>
</evidence>
<comment type="caution">
    <text evidence="12">The sequence shown here is derived from an EMBL/GenBank/DDBJ whole genome shotgun (WGS) entry which is preliminary data.</text>
</comment>
<dbReference type="GO" id="GO:0022625">
    <property type="term" value="C:cytosolic large ribosomal subunit"/>
    <property type="evidence" value="ECO:0007669"/>
    <property type="project" value="TreeGrafter"/>
</dbReference>
<evidence type="ECO:0000313" key="12">
    <source>
        <dbReference type="EMBL" id="PVY39175.1"/>
    </source>
</evidence>
<evidence type="ECO:0000256" key="6">
    <source>
        <dbReference type="ARBA" id="ARBA00035207"/>
    </source>
</evidence>
<evidence type="ECO:0000313" key="14">
    <source>
        <dbReference type="Proteomes" id="UP000576225"/>
    </source>
</evidence>
<dbReference type="InterPro" id="IPR047867">
    <property type="entry name" value="Ribosomal_uL22_bac/org-type"/>
</dbReference>
<evidence type="ECO:0000256" key="8">
    <source>
        <dbReference type="RuleBase" id="RU004005"/>
    </source>
</evidence>
<protein>
    <recommendedName>
        <fullName evidence="6 7">Large ribosomal subunit protein uL22</fullName>
    </recommendedName>
</protein>
<evidence type="ECO:0000256" key="3">
    <source>
        <dbReference type="ARBA" id="ARBA00022884"/>
    </source>
</evidence>
<dbReference type="Gene3D" id="3.90.470.10">
    <property type="entry name" value="Ribosomal protein L22/L17"/>
    <property type="match status" value="1"/>
</dbReference>
<name>A0A2U1ARY3_9BACT</name>
<organism evidence="12 13">
    <name type="scientific">Victivallis vadensis</name>
    <dbReference type="NCBI Taxonomy" id="172901"/>
    <lineage>
        <taxon>Bacteria</taxon>
        <taxon>Pseudomonadati</taxon>
        <taxon>Lentisphaerota</taxon>
        <taxon>Lentisphaeria</taxon>
        <taxon>Victivallales</taxon>
        <taxon>Victivallaceae</taxon>
        <taxon>Victivallis</taxon>
    </lineage>
</organism>
<keyword evidence="3 7" id="KW-0694">RNA-binding</keyword>
<comment type="function">
    <text evidence="7 10">This protein binds specifically to 23S rRNA; its binding is stimulated by other ribosomal proteins, e.g., L4, L17, and L20. It is important during the early stages of 50S assembly. It makes multiple contacts with different domains of the 23S rRNA in the assembled 50S subunit and ribosome.</text>
</comment>
<reference evidence="11 14" key="2">
    <citation type="submission" date="2020-04" db="EMBL/GenBank/DDBJ databases">
        <authorList>
            <person name="Hitch T.C.A."/>
            <person name="Wylensek D."/>
            <person name="Clavel T."/>
        </authorList>
    </citation>
    <scope>NUCLEOTIDE SEQUENCE [LARGE SCALE GENOMIC DNA]</scope>
    <source>
        <strain evidence="11 14">COR2-253-APC-1A</strain>
    </source>
</reference>
<dbReference type="AlphaFoldDB" id="A0A2U1ARY3"/>
<sequence>MEVRALTRNVRISPEKARHVSRLIQGKSAVEALAIVELSPRKAASLLGDTLRSAVANAENNENVSRKALVVKAALVSPGPIIKRFRAKARGSAGRIRKRTSHLEVILTDMN</sequence>
<keyword evidence="13" id="KW-1185">Reference proteome</keyword>
<accession>A0A2U1ARY3</accession>
<evidence type="ECO:0000256" key="5">
    <source>
        <dbReference type="ARBA" id="ARBA00023274"/>
    </source>
</evidence>
<evidence type="ECO:0000313" key="13">
    <source>
        <dbReference type="Proteomes" id="UP000245959"/>
    </source>
</evidence>
<dbReference type="CDD" id="cd00336">
    <property type="entry name" value="Ribosomal_L22"/>
    <property type="match status" value="1"/>
</dbReference>
<dbReference type="Proteomes" id="UP000245959">
    <property type="component" value="Unassembled WGS sequence"/>
</dbReference>
<dbReference type="GO" id="GO:0006412">
    <property type="term" value="P:translation"/>
    <property type="evidence" value="ECO:0007669"/>
    <property type="project" value="UniProtKB-UniRule"/>
</dbReference>
<dbReference type="GeneID" id="78296087"/>
<comment type="similarity">
    <text evidence="1 7 8">Belongs to the universal ribosomal protein uL22 family.</text>
</comment>
<evidence type="ECO:0000256" key="9">
    <source>
        <dbReference type="RuleBase" id="RU004006"/>
    </source>
</evidence>
<dbReference type="InterPro" id="IPR001063">
    <property type="entry name" value="Ribosomal_uL22"/>
</dbReference>
<dbReference type="Pfam" id="PF00237">
    <property type="entry name" value="Ribosomal_L22"/>
    <property type="match status" value="1"/>
</dbReference>
<keyword evidence="5 7" id="KW-0687">Ribonucleoprotein</keyword>
<dbReference type="EMBL" id="JABAEW010000011">
    <property type="protein sequence ID" value="NMD86495.1"/>
    <property type="molecule type" value="Genomic_DNA"/>
</dbReference>
<dbReference type="RefSeq" id="WP_116884795.1">
    <property type="nucleotide sequence ID" value="NZ_CAJKCJ010000004.1"/>
</dbReference>
<dbReference type="InterPro" id="IPR005727">
    <property type="entry name" value="Ribosomal_uL22_bac/chlpt-type"/>
</dbReference>
<gene>
    <name evidence="7 11" type="primary">rplV</name>
    <name evidence="12" type="ORF">C8D82_12250</name>
    <name evidence="11" type="ORF">HF882_07865</name>
</gene>
<dbReference type="PANTHER" id="PTHR13501">
    <property type="entry name" value="CHLOROPLAST 50S RIBOSOMAL PROTEIN L22-RELATED"/>
    <property type="match status" value="1"/>
</dbReference>
<dbReference type="SUPFAM" id="SSF54843">
    <property type="entry name" value="Ribosomal protein L22"/>
    <property type="match status" value="1"/>
</dbReference>
<keyword evidence="4 7" id="KW-0689">Ribosomal protein</keyword>
<comment type="subunit">
    <text evidence="7 9">Part of the 50S ribosomal subunit.</text>
</comment>
<evidence type="ECO:0000256" key="7">
    <source>
        <dbReference type="HAMAP-Rule" id="MF_01331"/>
    </source>
</evidence>
<comment type="function">
    <text evidence="7">The globular domain of the protein is located near the polypeptide exit tunnel on the outside of the subunit, while an extended beta-hairpin is found that lines the wall of the exit tunnel in the center of the 70S ribosome.</text>
</comment>
<dbReference type="Proteomes" id="UP000576225">
    <property type="component" value="Unassembled WGS sequence"/>
</dbReference>
<dbReference type="EMBL" id="QEKH01000022">
    <property type="protein sequence ID" value="PVY39175.1"/>
    <property type="molecule type" value="Genomic_DNA"/>
</dbReference>
<dbReference type="GO" id="GO:0003735">
    <property type="term" value="F:structural constituent of ribosome"/>
    <property type="evidence" value="ECO:0007669"/>
    <property type="project" value="InterPro"/>
</dbReference>
<dbReference type="NCBIfam" id="TIGR01044">
    <property type="entry name" value="rplV_bact"/>
    <property type="match status" value="1"/>
</dbReference>
<reference evidence="12 13" key="1">
    <citation type="submission" date="2018-04" db="EMBL/GenBank/DDBJ databases">
        <title>Genomic Encyclopedia of Type Strains, Phase IV (KMG-IV): sequencing the most valuable type-strain genomes for metagenomic binning, comparative biology and taxonomic classification.</title>
        <authorList>
            <person name="Goeker M."/>
        </authorList>
    </citation>
    <scope>NUCLEOTIDE SEQUENCE [LARGE SCALE GENOMIC DNA]</scope>
    <source>
        <strain evidence="12 13">DSM 14823</strain>
    </source>
</reference>
<keyword evidence="2 7" id="KW-0699">rRNA-binding</keyword>
<proteinExistence type="inferred from homology"/>
<evidence type="ECO:0000313" key="11">
    <source>
        <dbReference type="EMBL" id="NMD86495.1"/>
    </source>
</evidence>
<evidence type="ECO:0000256" key="4">
    <source>
        <dbReference type="ARBA" id="ARBA00022980"/>
    </source>
</evidence>
<evidence type="ECO:0000256" key="10">
    <source>
        <dbReference type="RuleBase" id="RU004008"/>
    </source>
</evidence>